<name>A0A6J6I692_9ZZZZ</name>
<evidence type="ECO:0000256" key="4">
    <source>
        <dbReference type="ARBA" id="ARBA00022691"/>
    </source>
</evidence>
<proteinExistence type="inferred from homology"/>
<keyword evidence="2" id="KW-0489">Methyltransferase</keyword>
<keyword evidence="4" id="KW-0949">S-adenosyl-L-methionine</keyword>
<dbReference type="PROSITE" id="PS51686">
    <property type="entry name" value="SAM_MT_RSMB_NOP"/>
    <property type="match status" value="1"/>
</dbReference>
<dbReference type="SUPFAM" id="SSF53335">
    <property type="entry name" value="S-adenosyl-L-methionine-dependent methyltransferases"/>
    <property type="match status" value="1"/>
</dbReference>
<dbReference type="PANTHER" id="PTHR22807">
    <property type="entry name" value="NOP2 YEAST -RELATED NOL1/NOP2/FMU SUN DOMAIN-CONTAINING"/>
    <property type="match status" value="1"/>
</dbReference>
<dbReference type="InterPro" id="IPR029063">
    <property type="entry name" value="SAM-dependent_MTases_sf"/>
</dbReference>
<dbReference type="PROSITE" id="PS01153">
    <property type="entry name" value="NOL1_NOP2_SUN"/>
    <property type="match status" value="1"/>
</dbReference>
<reference evidence="7" key="1">
    <citation type="submission" date="2020-05" db="EMBL/GenBank/DDBJ databases">
        <authorList>
            <person name="Chiriac C."/>
            <person name="Salcher M."/>
            <person name="Ghai R."/>
            <person name="Kavagutti S V."/>
        </authorList>
    </citation>
    <scope>NUCLEOTIDE SEQUENCE</scope>
</reference>
<accession>A0A6J6I692</accession>
<dbReference type="InterPro" id="IPR018314">
    <property type="entry name" value="RsmB/NOL1/NOP2-like_CS"/>
</dbReference>
<sequence length="442" mass="48046">MTTAREVALDVTARVRDDDAYSNLILPSAIRDARLSSRDSGHATDLTYGALRWRGLLDAVLDECVNGPLERVDSDVRDLLRLATYELLVRRDPPHIINEWVNQANRRFRRAAGFVNATLRAVSRRTAEEWIATVTENASETHALAVRHSHPEWIVREFIELVGAGEVSDLLSANNEPPVPTLIALPGLAIRPVGAQHTEYSPYGFRSEGGSLSDVAGISDGVVRVQDEGSQLAVLVLTHAFPIQPNERWLDLCAGPGGKTALLAATGNPHGVSLEANEVLPHRAELVRRSLAPFGDSVAVSVRDGRELCAENSNTFDRILVDAPCTGLGSLRRRAESRWRKQPDDLVDLVPLQRELLSGAIGSLTVGGVVAYVTCSPLAAETTEVVAASIAEHPEAETVDTATILTTVAPSILNAQRGSAVQLYPHRHHTDAMFIQLIRRTR</sequence>
<dbReference type="InterPro" id="IPR049560">
    <property type="entry name" value="MeTrfase_RsmB-F_NOP2_cat"/>
</dbReference>
<dbReference type="GO" id="GO:0008173">
    <property type="term" value="F:RNA methyltransferase activity"/>
    <property type="evidence" value="ECO:0007669"/>
    <property type="project" value="InterPro"/>
</dbReference>
<dbReference type="InterPro" id="IPR035926">
    <property type="entry name" value="NusB-like_sf"/>
</dbReference>
<dbReference type="Pfam" id="PF01029">
    <property type="entry name" value="NusB"/>
    <property type="match status" value="1"/>
</dbReference>
<dbReference type="PANTHER" id="PTHR22807:SF53">
    <property type="entry name" value="RIBOSOMAL RNA SMALL SUBUNIT METHYLTRANSFERASE B-RELATED"/>
    <property type="match status" value="1"/>
</dbReference>
<dbReference type="InterPro" id="IPR006027">
    <property type="entry name" value="NusB_RsmB_TIM44"/>
</dbReference>
<dbReference type="Gene3D" id="1.10.940.10">
    <property type="entry name" value="NusB-like"/>
    <property type="match status" value="1"/>
</dbReference>
<comment type="similarity">
    <text evidence="1">Belongs to the class I-like SAM-binding methyltransferase superfamily. RsmB/NOP family.</text>
</comment>
<dbReference type="Gene3D" id="3.40.50.150">
    <property type="entry name" value="Vaccinia Virus protein VP39"/>
    <property type="match status" value="1"/>
</dbReference>
<keyword evidence="3" id="KW-0808">Transferase</keyword>
<keyword evidence="5" id="KW-0694">RNA-binding</keyword>
<dbReference type="AlphaFoldDB" id="A0A6J6I692"/>
<dbReference type="Pfam" id="PF01189">
    <property type="entry name" value="Methyltr_RsmB-F"/>
    <property type="match status" value="1"/>
</dbReference>
<dbReference type="EMBL" id="CAEZVJ010000002">
    <property type="protein sequence ID" value="CAB4620906.1"/>
    <property type="molecule type" value="Genomic_DNA"/>
</dbReference>
<dbReference type="InterPro" id="IPR001678">
    <property type="entry name" value="MeTrfase_RsmB-F_NOP2_dom"/>
</dbReference>
<gene>
    <name evidence="7" type="ORF">UFOPK1961_00041</name>
</gene>
<dbReference type="GO" id="GO:0001510">
    <property type="term" value="P:RNA methylation"/>
    <property type="evidence" value="ECO:0007669"/>
    <property type="project" value="InterPro"/>
</dbReference>
<dbReference type="InterPro" id="IPR023267">
    <property type="entry name" value="RCMT"/>
</dbReference>
<dbReference type="GO" id="GO:0003723">
    <property type="term" value="F:RNA binding"/>
    <property type="evidence" value="ECO:0007669"/>
    <property type="project" value="UniProtKB-KW"/>
</dbReference>
<dbReference type="GO" id="GO:0006355">
    <property type="term" value="P:regulation of DNA-templated transcription"/>
    <property type="evidence" value="ECO:0007669"/>
    <property type="project" value="InterPro"/>
</dbReference>
<feature type="domain" description="SAM-dependent MTase RsmB/NOP-type" evidence="6">
    <location>
        <begin position="159"/>
        <end position="441"/>
    </location>
</feature>
<evidence type="ECO:0000259" key="6">
    <source>
        <dbReference type="PROSITE" id="PS51686"/>
    </source>
</evidence>
<evidence type="ECO:0000313" key="7">
    <source>
        <dbReference type="EMBL" id="CAB4620906.1"/>
    </source>
</evidence>
<evidence type="ECO:0000256" key="1">
    <source>
        <dbReference type="ARBA" id="ARBA00007494"/>
    </source>
</evidence>
<evidence type="ECO:0000256" key="2">
    <source>
        <dbReference type="ARBA" id="ARBA00022603"/>
    </source>
</evidence>
<dbReference type="SUPFAM" id="SSF48013">
    <property type="entry name" value="NusB-like"/>
    <property type="match status" value="1"/>
</dbReference>
<protein>
    <submittedName>
        <fullName evidence="7">Unannotated protein</fullName>
    </submittedName>
</protein>
<dbReference type="CDD" id="cd02440">
    <property type="entry name" value="AdoMet_MTases"/>
    <property type="match status" value="1"/>
</dbReference>
<evidence type="ECO:0000256" key="3">
    <source>
        <dbReference type="ARBA" id="ARBA00022679"/>
    </source>
</evidence>
<evidence type="ECO:0000256" key="5">
    <source>
        <dbReference type="ARBA" id="ARBA00022884"/>
    </source>
</evidence>
<dbReference type="PRINTS" id="PR02008">
    <property type="entry name" value="RCMTFAMILY"/>
</dbReference>
<organism evidence="7">
    <name type="scientific">freshwater metagenome</name>
    <dbReference type="NCBI Taxonomy" id="449393"/>
    <lineage>
        <taxon>unclassified sequences</taxon>
        <taxon>metagenomes</taxon>
        <taxon>ecological metagenomes</taxon>
    </lineage>
</organism>